<evidence type="ECO:0000313" key="2">
    <source>
        <dbReference type="Proteomes" id="UP000198988"/>
    </source>
</evidence>
<reference evidence="2" key="1">
    <citation type="submission" date="2016-06" db="EMBL/GenBank/DDBJ databases">
        <authorList>
            <person name="Petersen J."/>
            <person name="Sayavedra L."/>
        </authorList>
    </citation>
    <scope>NUCLEOTIDE SEQUENCE [LARGE SCALE GENOMIC DNA]</scope>
    <source>
        <strain evidence="2">BazSymA</strain>
    </source>
</reference>
<gene>
    <name evidence="1" type="ORF">BAZSYMA_ACONTIG00041_6</name>
</gene>
<sequence length="66" mass="7494">MNSFLSYFTSGFYTADENPYFLKLLCQCNTPMKTVITTVFALLYCIFTNFTSCIKLLKSPTLVSVV</sequence>
<dbReference type="Proteomes" id="UP000198988">
    <property type="component" value="Unassembled WGS sequence"/>
</dbReference>
<organism evidence="1 2">
    <name type="scientific">Bathymodiolus azoricus thioautotrophic gill symbiont</name>
    <dbReference type="NCBI Taxonomy" id="235205"/>
    <lineage>
        <taxon>Bacteria</taxon>
        <taxon>Pseudomonadati</taxon>
        <taxon>Pseudomonadota</taxon>
        <taxon>Gammaproteobacteria</taxon>
        <taxon>sulfur-oxidizing symbionts</taxon>
    </lineage>
</organism>
<accession>A0A1H6MN98</accession>
<name>A0A1H6MN98_9GAMM</name>
<evidence type="ECO:0000313" key="1">
    <source>
        <dbReference type="EMBL" id="SEI00805.1"/>
    </source>
</evidence>
<proteinExistence type="predicted"/>
<protein>
    <submittedName>
        <fullName evidence="1">Uncharacterized protein</fullName>
    </submittedName>
</protein>
<dbReference type="AlphaFoldDB" id="A0A1H6MN98"/>
<dbReference type="EMBL" id="CDSC02000433">
    <property type="protein sequence ID" value="SEI00805.1"/>
    <property type="molecule type" value="Genomic_DNA"/>
</dbReference>